<protein>
    <submittedName>
        <fullName evidence="12">TonB family protein</fullName>
    </submittedName>
</protein>
<keyword evidence="7" id="KW-0653">Protein transport</keyword>
<gene>
    <name evidence="12" type="ORF">KL86DES1_21935</name>
</gene>
<keyword evidence="4" id="KW-1003">Cell membrane</keyword>
<keyword evidence="8" id="KW-1133">Transmembrane helix</keyword>
<dbReference type="GO" id="GO:0015031">
    <property type="term" value="P:protein transport"/>
    <property type="evidence" value="ECO:0007669"/>
    <property type="project" value="UniProtKB-KW"/>
</dbReference>
<keyword evidence="3" id="KW-0813">Transport</keyword>
<dbReference type="AlphaFoldDB" id="A0A212LAA7"/>
<feature type="compositionally biased region" description="Low complexity" evidence="10">
    <location>
        <begin position="156"/>
        <end position="185"/>
    </location>
</feature>
<dbReference type="InterPro" id="IPR003538">
    <property type="entry name" value="TonB"/>
</dbReference>
<organism evidence="12">
    <name type="scientific">uncultured Desulfovibrio sp</name>
    <dbReference type="NCBI Taxonomy" id="167968"/>
    <lineage>
        <taxon>Bacteria</taxon>
        <taxon>Pseudomonadati</taxon>
        <taxon>Thermodesulfobacteriota</taxon>
        <taxon>Desulfovibrionia</taxon>
        <taxon>Desulfovibrionales</taxon>
        <taxon>Desulfovibrionaceae</taxon>
        <taxon>Desulfovibrio</taxon>
        <taxon>environmental samples</taxon>
    </lineage>
</organism>
<evidence type="ECO:0000259" key="11">
    <source>
        <dbReference type="PROSITE" id="PS52015"/>
    </source>
</evidence>
<evidence type="ECO:0000256" key="3">
    <source>
        <dbReference type="ARBA" id="ARBA00022448"/>
    </source>
</evidence>
<keyword evidence="9" id="KW-0472">Membrane</keyword>
<evidence type="ECO:0000256" key="9">
    <source>
        <dbReference type="ARBA" id="ARBA00023136"/>
    </source>
</evidence>
<dbReference type="SUPFAM" id="SSF74653">
    <property type="entry name" value="TolA/TonB C-terminal domain"/>
    <property type="match status" value="1"/>
</dbReference>
<comment type="similarity">
    <text evidence="2">Belongs to the TonB family.</text>
</comment>
<dbReference type="InterPro" id="IPR037682">
    <property type="entry name" value="TonB_C"/>
</dbReference>
<evidence type="ECO:0000256" key="2">
    <source>
        <dbReference type="ARBA" id="ARBA00006555"/>
    </source>
</evidence>
<evidence type="ECO:0000313" key="12">
    <source>
        <dbReference type="EMBL" id="SCM74430.1"/>
    </source>
</evidence>
<evidence type="ECO:0000256" key="10">
    <source>
        <dbReference type="SAM" id="MobiDB-lite"/>
    </source>
</evidence>
<evidence type="ECO:0000256" key="6">
    <source>
        <dbReference type="ARBA" id="ARBA00022692"/>
    </source>
</evidence>
<dbReference type="PANTHER" id="PTHR33446">
    <property type="entry name" value="PROTEIN TONB-RELATED"/>
    <property type="match status" value="1"/>
</dbReference>
<accession>A0A212LAA7</accession>
<feature type="compositionally biased region" description="Basic and acidic residues" evidence="10">
    <location>
        <begin position="116"/>
        <end position="127"/>
    </location>
</feature>
<name>A0A212LAA7_9BACT</name>
<feature type="compositionally biased region" description="Low complexity" evidence="10">
    <location>
        <begin position="70"/>
        <end position="87"/>
    </location>
</feature>
<dbReference type="Gene3D" id="3.30.1150.10">
    <property type="match status" value="1"/>
</dbReference>
<evidence type="ECO:0000256" key="1">
    <source>
        <dbReference type="ARBA" id="ARBA00004383"/>
    </source>
</evidence>
<dbReference type="PANTHER" id="PTHR33446:SF2">
    <property type="entry name" value="PROTEIN TONB"/>
    <property type="match status" value="1"/>
</dbReference>
<evidence type="ECO:0000256" key="7">
    <source>
        <dbReference type="ARBA" id="ARBA00022927"/>
    </source>
</evidence>
<feature type="domain" description="TonB C-terminal" evidence="11">
    <location>
        <begin position="198"/>
        <end position="288"/>
    </location>
</feature>
<dbReference type="EMBL" id="FMJC01000002">
    <property type="protein sequence ID" value="SCM74430.1"/>
    <property type="molecule type" value="Genomic_DNA"/>
</dbReference>
<dbReference type="InterPro" id="IPR006260">
    <property type="entry name" value="TonB/TolA_C"/>
</dbReference>
<reference evidence="12" key="1">
    <citation type="submission" date="2016-08" db="EMBL/GenBank/DDBJ databases">
        <authorList>
            <person name="Seilhamer J.J."/>
        </authorList>
    </citation>
    <scope>NUCLEOTIDE SEQUENCE</scope>
    <source>
        <strain evidence="12">86-1</strain>
    </source>
</reference>
<keyword evidence="6" id="KW-0812">Transmembrane</keyword>
<keyword evidence="5" id="KW-0997">Cell inner membrane</keyword>
<dbReference type="PRINTS" id="PR01374">
    <property type="entry name" value="TONBPROTEIN"/>
</dbReference>
<evidence type="ECO:0000256" key="4">
    <source>
        <dbReference type="ARBA" id="ARBA00022475"/>
    </source>
</evidence>
<dbReference type="GO" id="GO:0055085">
    <property type="term" value="P:transmembrane transport"/>
    <property type="evidence" value="ECO:0007669"/>
    <property type="project" value="InterPro"/>
</dbReference>
<evidence type="ECO:0000256" key="5">
    <source>
        <dbReference type="ARBA" id="ARBA00022519"/>
    </source>
</evidence>
<comment type="subcellular location">
    <subcellularLocation>
        <location evidence="1">Cell inner membrane</location>
        <topology evidence="1">Single-pass membrane protein</topology>
        <orientation evidence="1">Periplasmic side</orientation>
    </subcellularLocation>
</comment>
<evidence type="ECO:0000256" key="8">
    <source>
        <dbReference type="ARBA" id="ARBA00022989"/>
    </source>
</evidence>
<dbReference type="GO" id="GO:0098797">
    <property type="term" value="C:plasma membrane protein complex"/>
    <property type="evidence" value="ECO:0007669"/>
    <property type="project" value="TreeGrafter"/>
</dbReference>
<dbReference type="PROSITE" id="PS52015">
    <property type="entry name" value="TONB_CTD"/>
    <property type="match status" value="1"/>
</dbReference>
<dbReference type="NCBIfam" id="TIGR01352">
    <property type="entry name" value="tonB_Cterm"/>
    <property type="match status" value="1"/>
</dbReference>
<feature type="compositionally biased region" description="Low complexity" evidence="10">
    <location>
        <begin position="97"/>
        <end position="112"/>
    </location>
</feature>
<sequence>MEYRVKFDAEIPGKALMTTLSDKRGMGLALSLAMHALLLGGLLLPGREAPIKAERVYRVTLAEFAPAAGSPLAAPAAPADPAVAEKPAPQPPPLPSPELAQQNPDARPAKSAPPKPEAKKVSPKKSDTAAPKEAATPAQPSLSTAQPSPAAPAPATPAASAPAATATTAVRAGPAGAAGPAGPQPRTVGGFDAYACDVLDQRPSITRRIEPEYPPRARRMNIQGSVKVRLVVDASGQPCNCEVVSATPDGYFEEAALKAAKSMRFAPGKLKGQPVNTLVELPFIFRLR</sequence>
<proteinExistence type="inferred from homology"/>
<dbReference type="GO" id="GO:0030288">
    <property type="term" value="C:outer membrane-bounded periplasmic space"/>
    <property type="evidence" value="ECO:0007669"/>
    <property type="project" value="InterPro"/>
</dbReference>
<dbReference type="InterPro" id="IPR051045">
    <property type="entry name" value="TonB-dependent_transducer"/>
</dbReference>
<dbReference type="GO" id="GO:0015891">
    <property type="term" value="P:siderophore transport"/>
    <property type="evidence" value="ECO:0007669"/>
    <property type="project" value="InterPro"/>
</dbReference>
<dbReference type="GO" id="GO:0031992">
    <property type="term" value="F:energy transducer activity"/>
    <property type="evidence" value="ECO:0007669"/>
    <property type="project" value="InterPro"/>
</dbReference>
<feature type="region of interest" description="Disordered" evidence="10">
    <location>
        <begin position="70"/>
        <end position="186"/>
    </location>
</feature>
<feature type="compositionally biased region" description="Low complexity" evidence="10">
    <location>
        <begin position="137"/>
        <end position="148"/>
    </location>
</feature>
<dbReference type="Pfam" id="PF03544">
    <property type="entry name" value="TonB_C"/>
    <property type="match status" value="1"/>
</dbReference>